<keyword evidence="1" id="KW-0175">Coiled coil</keyword>
<evidence type="ECO:0000313" key="2">
    <source>
        <dbReference type="EMBL" id="CAG8789225.1"/>
    </source>
</evidence>
<evidence type="ECO:0000313" key="3">
    <source>
        <dbReference type="Proteomes" id="UP000789405"/>
    </source>
</evidence>
<sequence>SVSSESINIEEQESLLRIEREKLDIQKNKNDELERQIMLLEKLQKLQNN</sequence>
<feature type="non-terminal residue" evidence="2">
    <location>
        <position position="1"/>
    </location>
</feature>
<keyword evidence="3" id="KW-1185">Reference proteome</keyword>
<name>A0A9N9JQG0_9GLOM</name>
<gene>
    <name evidence="2" type="ORF">DERYTH_LOCUS21063</name>
</gene>
<proteinExistence type="predicted"/>
<accession>A0A9N9JQG0</accession>
<evidence type="ECO:0000256" key="1">
    <source>
        <dbReference type="SAM" id="Coils"/>
    </source>
</evidence>
<dbReference type="EMBL" id="CAJVPY010026092">
    <property type="protein sequence ID" value="CAG8789225.1"/>
    <property type="molecule type" value="Genomic_DNA"/>
</dbReference>
<organism evidence="2 3">
    <name type="scientific">Dentiscutata erythropus</name>
    <dbReference type="NCBI Taxonomy" id="1348616"/>
    <lineage>
        <taxon>Eukaryota</taxon>
        <taxon>Fungi</taxon>
        <taxon>Fungi incertae sedis</taxon>
        <taxon>Mucoromycota</taxon>
        <taxon>Glomeromycotina</taxon>
        <taxon>Glomeromycetes</taxon>
        <taxon>Diversisporales</taxon>
        <taxon>Gigasporaceae</taxon>
        <taxon>Dentiscutata</taxon>
    </lineage>
</organism>
<reference evidence="2" key="1">
    <citation type="submission" date="2021-06" db="EMBL/GenBank/DDBJ databases">
        <authorList>
            <person name="Kallberg Y."/>
            <person name="Tangrot J."/>
            <person name="Rosling A."/>
        </authorList>
    </citation>
    <scope>NUCLEOTIDE SEQUENCE</scope>
    <source>
        <strain evidence="2">MA453B</strain>
    </source>
</reference>
<protein>
    <submittedName>
        <fullName evidence="2">8829_t:CDS:1</fullName>
    </submittedName>
</protein>
<comment type="caution">
    <text evidence="2">The sequence shown here is derived from an EMBL/GenBank/DDBJ whole genome shotgun (WGS) entry which is preliminary data.</text>
</comment>
<feature type="coiled-coil region" evidence="1">
    <location>
        <begin position="9"/>
        <end position="43"/>
    </location>
</feature>
<dbReference type="AlphaFoldDB" id="A0A9N9JQG0"/>
<dbReference type="Proteomes" id="UP000789405">
    <property type="component" value="Unassembled WGS sequence"/>
</dbReference>